<evidence type="ECO:0000256" key="1">
    <source>
        <dbReference type="ARBA" id="ARBA00004651"/>
    </source>
</evidence>
<feature type="transmembrane region" description="Helical" evidence="8">
    <location>
        <begin position="49"/>
        <end position="69"/>
    </location>
</feature>
<accession>A0ABV4H2D6</accession>
<dbReference type="InterPro" id="IPR020846">
    <property type="entry name" value="MFS_dom"/>
</dbReference>
<dbReference type="CDD" id="cd06173">
    <property type="entry name" value="MFS_MefA_like"/>
    <property type="match status" value="1"/>
</dbReference>
<reference evidence="10 11" key="1">
    <citation type="submission" date="2024-07" db="EMBL/GenBank/DDBJ databases">
        <authorList>
            <person name="Thanompreechachai J."/>
            <person name="Duangmal K."/>
        </authorList>
    </citation>
    <scope>NUCLEOTIDE SEQUENCE [LARGE SCALE GENOMIC DNA]</scope>
    <source>
        <strain evidence="10 11">LSe6-4</strain>
    </source>
</reference>
<feature type="domain" description="Major facilitator superfamily (MFS) profile" evidence="9">
    <location>
        <begin position="1"/>
        <end position="402"/>
    </location>
</feature>
<comment type="subcellular location">
    <subcellularLocation>
        <location evidence="1">Cell membrane</location>
        <topology evidence="1">Multi-pass membrane protein</topology>
    </subcellularLocation>
</comment>
<proteinExistence type="predicted"/>
<evidence type="ECO:0000256" key="6">
    <source>
        <dbReference type="ARBA" id="ARBA00023136"/>
    </source>
</evidence>
<evidence type="ECO:0000256" key="7">
    <source>
        <dbReference type="SAM" id="MobiDB-lite"/>
    </source>
</evidence>
<evidence type="ECO:0000313" key="10">
    <source>
        <dbReference type="EMBL" id="MEZ0165735.1"/>
    </source>
</evidence>
<dbReference type="PANTHER" id="PTHR23513">
    <property type="entry name" value="INTEGRAL MEMBRANE EFFLUX PROTEIN-RELATED"/>
    <property type="match status" value="1"/>
</dbReference>
<keyword evidence="5 8" id="KW-1133">Transmembrane helix</keyword>
<feature type="region of interest" description="Disordered" evidence="7">
    <location>
        <begin position="418"/>
        <end position="444"/>
    </location>
</feature>
<feature type="transmembrane region" description="Helical" evidence="8">
    <location>
        <begin position="223"/>
        <end position="242"/>
    </location>
</feature>
<dbReference type="Gene3D" id="1.20.1250.20">
    <property type="entry name" value="MFS general substrate transporter like domains"/>
    <property type="match status" value="1"/>
</dbReference>
<evidence type="ECO:0000256" key="5">
    <source>
        <dbReference type="ARBA" id="ARBA00022989"/>
    </source>
</evidence>
<dbReference type="InterPro" id="IPR036259">
    <property type="entry name" value="MFS_trans_sf"/>
</dbReference>
<dbReference type="InterPro" id="IPR010290">
    <property type="entry name" value="TM_effector"/>
</dbReference>
<keyword evidence="11" id="KW-1185">Reference proteome</keyword>
<feature type="transmembrane region" description="Helical" evidence="8">
    <location>
        <begin position="311"/>
        <end position="333"/>
    </location>
</feature>
<feature type="compositionally biased region" description="Basic and acidic residues" evidence="7">
    <location>
        <begin position="420"/>
        <end position="444"/>
    </location>
</feature>
<dbReference type="Pfam" id="PF05977">
    <property type="entry name" value="MFS_3"/>
    <property type="match status" value="1"/>
</dbReference>
<feature type="transmembrane region" description="Helical" evidence="8">
    <location>
        <begin position="345"/>
        <end position="369"/>
    </location>
</feature>
<sequence length="444" mass="47005">MNQTFRSLRHRDYRLWISGSLVSNVGTWMQRVAQDWLVIQVLTHGSGTAGGITTGLQFGPILLLAPLAGTIADRFDQRRTLMVTQAVMGFLGLVLGVLVMSGAAQLWHVYVLAVLLGCASAIDGPVRQTFVGQLVPREDLPNAIGLNSASFNSARLIGPALAGVLIAWIGTGPVFVLNAASFLAPLLMLHLMRPAEPAPRARPARGTGGMREGLAYVRARPDLLAMFALVGVVGTFGLNFQLTSALMTSVKFGTDSAGYGLAGTVLAVGSLAGALVAARRERPRHRLVIGAALAFGVLASLAALMPSYALYLLVLPFMGLASLTLLTAANATVQLGTEPAMRGRVMAIYMSLMQGGTVVGGPFVGWMGTRFGPEWSILVGSIPSVVVAVGAGVFLLRRARVRVRYSWKGSPHVRLVPLRDGGRDGGRDDERDDERDGERNTAAA</sequence>
<comment type="caution">
    <text evidence="10">The sequence shown here is derived from an EMBL/GenBank/DDBJ whole genome shotgun (WGS) entry which is preliminary data.</text>
</comment>
<dbReference type="SUPFAM" id="SSF103473">
    <property type="entry name" value="MFS general substrate transporter"/>
    <property type="match status" value="1"/>
</dbReference>
<keyword evidence="3" id="KW-1003">Cell membrane</keyword>
<dbReference type="EMBL" id="JBGFTU010000014">
    <property type="protein sequence ID" value="MEZ0165735.1"/>
    <property type="molecule type" value="Genomic_DNA"/>
</dbReference>
<keyword evidence="2" id="KW-0813">Transport</keyword>
<evidence type="ECO:0000313" key="11">
    <source>
        <dbReference type="Proteomes" id="UP001565927"/>
    </source>
</evidence>
<dbReference type="Proteomes" id="UP001565927">
    <property type="component" value="Unassembled WGS sequence"/>
</dbReference>
<name>A0ABV4H2D6_9ACTN</name>
<keyword evidence="6 8" id="KW-0472">Membrane</keyword>
<feature type="transmembrane region" description="Helical" evidence="8">
    <location>
        <begin position="287"/>
        <end position="305"/>
    </location>
</feature>
<dbReference type="PROSITE" id="PS50850">
    <property type="entry name" value="MFS"/>
    <property type="match status" value="1"/>
</dbReference>
<feature type="transmembrane region" description="Helical" evidence="8">
    <location>
        <begin position="12"/>
        <end position="29"/>
    </location>
</feature>
<evidence type="ECO:0000256" key="3">
    <source>
        <dbReference type="ARBA" id="ARBA00022475"/>
    </source>
</evidence>
<gene>
    <name evidence="10" type="ORF">AB2L27_13320</name>
</gene>
<evidence type="ECO:0000256" key="4">
    <source>
        <dbReference type="ARBA" id="ARBA00022692"/>
    </source>
</evidence>
<keyword evidence="4 8" id="KW-0812">Transmembrane</keyword>
<evidence type="ECO:0000256" key="2">
    <source>
        <dbReference type="ARBA" id="ARBA00022448"/>
    </source>
</evidence>
<evidence type="ECO:0000259" key="9">
    <source>
        <dbReference type="PROSITE" id="PS50850"/>
    </source>
</evidence>
<organism evidence="10 11">
    <name type="scientific">Kineococcus halophytocola</name>
    <dbReference type="NCBI Taxonomy" id="3234027"/>
    <lineage>
        <taxon>Bacteria</taxon>
        <taxon>Bacillati</taxon>
        <taxon>Actinomycetota</taxon>
        <taxon>Actinomycetes</taxon>
        <taxon>Kineosporiales</taxon>
        <taxon>Kineosporiaceae</taxon>
        <taxon>Kineococcus</taxon>
    </lineage>
</organism>
<feature type="transmembrane region" description="Helical" evidence="8">
    <location>
        <begin position="81"/>
        <end position="101"/>
    </location>
</feature>
<dbReference type="PANTHER" id="PTHR23513:SF11">
    <property type="entry name" value="STAPHYLOFERRIN A TRANSPORTER"/>
    <property type="match status" value="1"/>
</dbReference>
<feature type="transmembrane region" description="Helical" evidence="8">
    <location>
        <begin position="375"/>
        <end position="396"/>
    </location>
</feature>
<feature type="transmembrane region" description="Helical" evidence="8">
    <location>
        <begin position="257"/>
        <end position="278"/>
    </location>
</feature>
<dbReference type="RefSeq" id="WP_370441959.1">
    <property type="nucleotide sequence ID" value="NZ_JBGFTU010000014.1"/>
</dbReference>
<evidence type="ECO:0000256" key="8">
    <source>
        <dbReference type="SAM" id="Phobius"/>
    </source>
</evidence>
<protein>
    <submittedName>
        <fullName evidence="10">MFS transporter</fullName>
    </submittedName>
</protein>